<evidence type="ECO:0000313" key="4">
    <source>
        <dbReference type="Proteomes" id="UP001168552"/>
    </source>
</evidence>
<dbReference type="PANTHER" id="PTHR34220:SF7">
    <property type="entry name" value="SENSOR HISTIDINE KINASE YPDA"/>
    <property type="match status" value="1"/>
</dbReference>
<feature type="transmembrane region" description="Helical" evidence="1">
    <location>
        <begin position="76"/>
        <end position="98"/>
    </location>
</feature>
<keyword evidence="1" id="KW-1133">Transmembrane helix</keyword>
<dbReference type="PANTHER" id="PTHR34220">
    <property type="entry name" value="SENSOR HISTIDINE KINASE YPDA"/>
    <property type="match status" value="1"/>
</dbReference>
<dbReference type="GO" id="GO:0016301">
    <property type="term" value="F:kinase activity"/>
    <property type="evidence" value="ECO:0007669"/>
    <property type="project" value="UniProtKB-KW"/>
</dbReference>
<protein>
    <submittedName>
        <fullName evidence="3">Histidine kinase</fullName>
    </submittedName>
</protein>
<name>A0ABT8F4Y9_9BACT</name>
<dbReference type="InterPro" id="IPR050640">
    <property type="entry name" value="Bact_2-comp_sensor_kinase"/>
</dbReference>
<dbReference type="Pfam" id="PF06580">
    <property type="entry name" value="His_kinase"/>
    <property type="match status" value="1"/>
</dbReference>
<comment type="caution">
    <text evidence="3">The sequence shown here is derived from an EMBL/GenBank/DDBJ whole genome shotgun (WGS) entry which is preliminary data.</text>
</comment>
<dbReference type="InterPro" id="IPR010559">
    <property type="entry name" value="Sig_transdc_His_kin_internal"/>
</dbReference>
<dbReference type="RefSeq" id="WP_320004043.1">
    <property type="nucleotide sequence ID" value="NZ_JAUHJS010000004.1"/>
</dbReference>
<dbReference type="Proteomes" id="UP001168552">
    <property type="component" value="Unassembled WGS sequence"/>
</dbReference>
<keyword evidence="1" id="KW-0472">Membrane</keyword>
<organism evidence="3 4">
    <name type="scientific">Shiella aurantiaca</name>
    <dbReference type="NCBI Taxonomy" id="3058365"/>
    <lineage>
        <taxon>Bacteria</taxon>
        <taxon>Pseudomonadati</taxon>
        <taxon>Bacteroidota</taxon>
        <taxon>Cytophagia</taxon>
        <taxon>Cytophagales</taxon>
        <taxon>Shiellaceae</taxon>
        <taxon>Shiella</taxon>
    </lineage>
</organism>
<reference evidence="3" key="1">
    <citation type="submission" date="2023-06" db="EMBL/GenBank/DDBJ databases">
        <title>Cytophagales bacterium Strain LB-30, isolated from soil.</title>
        <authorList>
            <person name="Liu B."/>
        </authorList>
    </citation>
    <scope>NUCLEOTIDE SEQUENCE</scope>
    <source>
        <strain evidence="3">LB-30</strain>
    </source>
</reference>
<keyword evidence="4" id="KW-1185">Reference proteome</keyword>
<dbReference type="EMBL" id="JAUHJS010000004">
    <property type="protein sequence ID" value="MDN4165511.1"/>
    <property type="molecule type" value="Genomic_DNA"/>
</dbReference>
<feature type="transmembrane region" description="Helical" evidence="1">
    <location>
        <begin position="43"/>
        <end position="64"/>
    </location>
</feature>
<sequence length="339" mass="39544">MKINWKEFGRITLLIIPLSGLMSVGMCTSCWSDPYKTVLIWGYSFALWFFLWIGNGLLTDYLNYKVSWIHSPLKRLIYGLISTVLYTSVIVLIILYFFHQFGLRMSYDMMVWNMYISLGITFVISIVLHARAFLISWRETAIQAEKLQKETVVSQYETLKQQVNPHFLFNSLNSLTQLVYEDQDQAARFIKKLSEVYRYVLEQKDKELVSLEEEIHFTQNYLFLEKSRFGEKLRIQFDIKPLSGYVPPLALQMVVENAIKHNVISTDDPLLVEVSRQDDYLVVKNNLQKKNIVKGSSGIGLQNIRMRYQYLSKAPFRVEPTSTEFIVYLPIVSHASSTH</sequence>
<keyword evidence="3" id="KW-0418">Kinase</keyword>
<gene>
    <name evidence="3" type="ORF">QWY31_08365</name>
</gene>
<evidence type="ECO:0000259" key="2">
    <source>
        <dbReference type="Pfam" id="PF06580"/>
    </source>
</evidence>
<accession>A0ABT8F4Y9</accession>
<keyword evidence="3" id="KW-0808">Transferase</keyword>
<evidence type="ECO:0000313" key="3">
    <source>
        <dbReference type="EMBL" id="MDN4165511.1"/>
    </source>
</evidence>
<proteinExistence type="predicted"/>
<evidence type="ECO:0000256" key="1">
    <source>
        <dbReference type="SAM" id="Phobius"/>
    </source>
</evidence>
<keyword evidence="1" id="KW-0812">Transmembrane</keyword>
<feature type="domain" description="Signal transduction histidine kinase internal region" evidence="2">
    <location>
        <begin position="155"/>
        <end position="233"/>
    </location>
</feature>
<feature type="transmembrane region" description="Helical" evidence="1">
    <location>
        <begin position="110"/>
        <end position="128"/>
    </location>
</feature>